<dbReference type="AlphaFoldDB" id="A0AA36JNT1"/>
<protein>
    <submittedName>
        <fullName evidence="2">Uncharacterized protein</fullName>
    </submittedName>
</protein>
<dbReference type="Gene3D" id="3.90.550.10">
    <property type="entry name" value="Spore Coat Polysaccharide Biosynthesis Protein SpsA, Chain A"/>
    <property type="match status" value="1"/>
</dbReference>
<gene>
    <name evidence="2" type="ORF">EVOR1521_LOCUS29831</name>
</gene>
<feature type="compositionally biased region" description="Low complexity" evidence="1">
    <location>
        <begin position="430"/>
        <end position="449"/>
    </location>
</feature>
<evidence type="ECO:0000313" key="3">
    <source>
        <dbReference type="Proteomes" id="UP001178507"/>
    </source>
</evidence>
<reference evidence="2" key="1">
    <citation type="submission" date="2023-08" db="EMBL/GenBank/DDBJ databases">
        <authorList>
            <person name="Chen Y."/>
            <person name="Shah S."/>
            <person name="Dougan E. K."/>
            <person name="Thang M."/>
            <person name="Chan C."/>
        </authorList>
    </citation>
    <scope>NUCLEOTIDE SEQUENCE</scope>
</reference>
<evidence type="ECO:0000313" key="2">
    <source>
        <dbReference type="EMBL" id="CAJ1408403.1"/>
    </source>
</evidence>
<feature type="compositionally biased region" description="Basic and acidic residues" evidence="1">
    <location>
        <begin position="551"/>
        <end position="565"/>
    </location>
</feature>
<feature type="compositionally biased region" description="Basic and acidic residues" evidence="1">
    <location>
        <begin position="517"/>
        <end position="541"/>
    </location>
</feature>
<feature type="region of interest" description="Disordered" evidence="1">
    <location>
        <begin position="425"/>
        <end position="453"/>
    </location>
</feature>
<sequence length="598" mass="66206">MRSPRSPLSPDSSARDWTSKEARAAYAAVLTDSRASSFLQAFVLGLGLARHCAKERVLIHSPAVPAAYLEVLQSVWHLETTGTWPELAQPGRPKELLTRLRVLGLKYDKVLALELGLVVTSSLDDVFEARCPAFAGDNWPLLLLQPSKDLLRRISSETAHRSQYPSFPPRGLKEEDEIQVYLRRFFHTCTGLFPLPEELRPDDVSGRLRDCKARSFWQAPASALASVLYSSDLEQVGQLTEMLGKVDGQRCVDCGVPDASGREDPLDRRWRCRLCNEQLLLESMSPQEIQHMPLLAPEEEELRKELGECFTGGRQKYHWTCGNQQTFLELRPGHLLWHGYSGVGVWRKWTQKGEVRLAIHLQQQKWEGQTKVQEEVRHTLDLKRDSNPPVFQESQRDVFRPLGFAWEGRRSSERPRVTLEAFAARSADTARGPRPQQAQQAEEPAGAQPSARSKLSYLLSAGGTSEAPVLMQDLPEPPAQADGAAAADESLPDASPDADPDASASGEREGVAQVDAPKVDTAEASDDSQKQKDTAEVRESEASSSQSTTGEAKDAEAMKEADDPRSTCSTSKPEPVTGDTRSSDERAAARHKLAYLLK</sequence>
<organism evidence="2 3">
    <name type="scientific">Effrenium voratum</name>
    <dbReference type="NCBI Taxonomy" id="2562239"/>
    <lineage>
        <taxon>Eukaryota</taxon>
        <taxon>Sar</taxon>
        <taxon>Alveolata</taxon>
        <taxon>Dinophyceae</taxon>
        <taxon>Suessiales</taxon>
        <taxon>Symbiodiniaceae</taxon>
        <taxon>Effrenium</taxon>
    </lineage>
</organism>
<comment type="caution">
    <text evidence="2">The sequence shown here is derived from an EMBL/GenBank/DDBJ whole genome shotgun (WGS) entry which is preliminary data.</text>
</comment>
<feature type="compositionally biased region" description="Basic residues" evidence="1">
    <location>
        <begin position="589"/>
        <end position="598"/>
    </location>
</feature>
<dbReference type="EMBL" id="CAUJNA010003718">
    <property type="protein sequence ID" value="CAJ1408403.1"/>
    <property type="molecule type" value="Genomic_DNA"/>
</dbReference>
<feature type="region of interest" description="Disordered" evidence="1">
    <location>
        <begin position="468"/>
        <end position="598"/>
    </location>
</feature>
<feature type="compositionally biased region" description="Low complexity" evidence="1">
    <location>
        <begin position="479"/>
        <end position="505"/>
    </location>
</feature>
<evidence type="ECO:0000256" key="1">
    <source>
        <dbReference type="SAM" id="MobiDB-lite"/>
    </source>
</evidence>
<keyword evidence="3" id="KW-1185">Reference proteome</keyword>
<proteinExistence type="predicted"/>
<name>A0AA36JNT1_9DINO</name>
<dbReference type="Proteomes" id="UP001178507">
    <property type="component" value="Unassembled WGS sequence"/>
</dbReference>
<accession>A0AA36JNT1</accession>
<dbReference type="InterPro" id="IPR029044">
    <property type="entry name" value="Nucleotide-diphossugar_trans"/>
</dbReference>